<dbReference type="Pfam" id="PF01590">
    <property type="entry name" value="GAF"/>
    <property type="match status" value="1"/>
</dbReference>
<dbReference type="Gene3D" id="1.10.287.130">
    <property type="match status" value="1"/>
</dbReference>
<comment type="caution">
    <text evidence="13">The sequence shown here is derived from an EMBL/GenBank/DDBJ whole genome shotgun (WGS) entry which is preliminary data.</text>
</comment>
<evidence type="ECO:0000256" key="6">
    <source>
        <dbReference type="ARBA" id="ARBA00022692"/>
    </source>
</evidence>
<dbReference type="InterPro" id="IPR029151">
    <property type="entry name" value="Sensor-like_sf"/>
</dbReference>
<evidence type="ECO:0000313" key="14">
    <source>
        <dbReference type="Proteomes" id="UP000076925"/>
    </source>
</evidence>
<keyword evidence="7" id="KW-0808">Transferase</keyword>
<keyword evidence="5" id="KW-0597">Phosphoprotein</keyword>
<comment type="catalytic activity">
    <reaction evidence="1">
        <text>ATP + protein L-histidine = ADP + protein N-phospho-L-histidine.</text>
        <dbReference type="EC" id="2.7.13.3"/>
    </reaction>
</comment>
<dbReference type="Gene3D" id="3.30.450.20">
    <property type="entry name" value="PAS domain"/>
    <property type="match status" value="2"/>
</dbReference>
<evidence type="ECO:0000313" key="13">
    <source>
        <dbReference type="EMBL" id="KYC43427.1"/>
    </source>
</evidence>
<reference evidence="13 14" key="1">
    <citation type="journal article" date="2013" name="Genome Biol. Evol.">
        <title>Genomes of Stigonematalean cyanobacteria (subsection V) and the evolution of oxygenic photosynthesis from prokaryotes to plastids.</title>
        <authorList>
            <person name="Dagan T."/>
            <person name="Roettger M."/>
            <person name="Stucken K."/>
            <person name="Landan G."/>
            <person name="Koch R."/>
            <person name="Major P."/>
            <person name="Gould S.B."/>
            <person name="Goremykin V.V."/>
            <person name="Rippka R."/>
            <person name="Tandeau de Marsac N."/>
            <person name="Gugger M."/>
            <person name="Lockhart P.J."/>
            <person name="Allen J.F."/>
            <person name="Brune I."/>
            <person name="Maus I."/>
            <person name="Puhler A."/>
            <person name="Martin W.F."/>
        </authorList>
    </citation>
    <scope>NUCLEOTIDE SEQUENCE [LARGE SCALE GENOMIC DNA]</scope>
    <source>
        <strain evidence="13 14">PCC 7110</strain>
    </source>
</reference>
<proteinExistence type="predicted"/>
<dbReference type="InterPro" id="IPR003594">
    <property type="entry name" value="HATPase_dom"/>
</dbReference>
<dbReference type="InterPro" id="IPR003018">
    <property type="entry name" value="GAF"/>
</dbReference>
<name>A0A139XFF7_9CYAN</name>
<evidence type="ECO:0000256" key="2">
    <source>
        <dbReference type="ARBA" id="ARBA00004651"/>
    </source>
</evidence>
<keyword evidence="4" id="KW-1003">Cell membrane</keyword>
<dbReference type="EMBL" id="ANNX02000015">
    <property type="protein sequence ID" value="KYC43427.1"/>
    <property type="molecule type" value="Genomic_DNA"/>
</dbReference>
<dbReference type="InterPro" id="IPR005467">
    <property type="entry name" value="His_kinase_dom"/>
</dbReference>
<dbReference type="Gene3D" id="3.30.450.40">
    <property type="match status" value="1"/>
</dbReference>
<feature type="transmembrane region" description="Helical" evidence="11">
    <location>
        <begin position="14"/>
        <end position="35"/>
    </location>
</feature>
<evidence type="ECO:0000256" key="5">
    <source>
        <dbReference type="ARBA" id="ARBA00022553"/>
    </source>
</evidence>
<dbReference type="GO" id="GO:0000155">
    <property type="term" value="F:phosphorelay sensor kinase activity"/>
    <property type="evidence" value="ECO:0007669"/>
    <property type="project" value="InterPro"/>
</dbReference>
<evidence type="ECO:0000256" key="3">
    <source>
        <dbReference type="ARBA" id="ARBA00012438"/>
    </source>
</evidence>
<dbReference type="Pfam" id="PF02518">
    <property type="entry name" value="HATPase_c"/>
    <property type="match status" value="1"/>
</dbReference>
<dbReference type="Pfam" id="PF21623">
    <property type="entry name" value="HK_sensor_dom_bact"/>
    <property type="match status" value="1"/>
</dbReference>
<evidence type="ECO:0000259" key="12">
    <source>
        <dbReference type="PROSITE" id="PS50109"/>
    </source>
</evidence>
<keyword evidence="8 11" id="KW-1133">Transmembrane helix</keyword>
<dbReference type="InterPro" id="IPR004358">
    <property type="entry name" value="Sig_transdc_His_kin-like_C"/>
</dbReference>
<dbReference type="SUPFAM" id="SSF55781">
    <property type="entry name" value="GAF domain-like"/>
    <property type="match status" value="1"/>
</dbReference>
<dbReference type="InterPro" id="IPR003661">
    <property type="entry name" value="HisK_dim/P_dom"/>
</dbReference>
<dbReference type="Gene3D" id="3.30.565.10">
    <property type="entry name" value="Histidine kinase-like ATPase, C-terminal domain"/>
    <property type="match status" value="1"/>
</dbReference>
<dbReference type="PANTHER" id="PTHR43065:SF50">
    <property type="entry name" value="HISTIDINE KINASE"/>
    <property type="match status" value="1"/>
</dbReference>
<dbReference type="GO" id="GO:0005886">
    <property type="term" value="C:plasma membrane"/>
    <property type="evidence" value="ECO:0007669"/>
    <property type="project" value="UniProtKB-SubCell"/>
</dbReference>
<accession>A0A139XFF7</accession>
<dbReference type="PROSITE" id="PS50109">
    <property type="entry name" value="HIS_KIN"/>
    <property type="match status" value="1"/>
</dbReference>
<comment type="subcellular location">
    <subcellularLocation>
        <location evidence="2">Cell membrane</location>
        <topology evidence="2">Multi-pass membrane protein</topology>
    </subcellularLocation>
</comment>
<sequence>MPLQNQAQVLYKKFLIVFLPLSALLALVLGGLYYGKIRAEKTAMKISEIRKVKMQAKVIVGNFNLVVSDLMVLSEQIELQEILEGAKEQSSTLAEEFLSFSQHKKLYDQIRFLDTTGQEIVRVNFNRDRPNIVPKDQLQVQLKRYWFNDTLHLNKREVFVSPLDLNIERGKVEQPLKPMIRFGTPVFDSRGQKRGIIILNYFGKKLLDSFAQVSYDTPGQSMLLNADGYWLKGAKSDEWGFMFPNRQNHTFGKVFPDVWKQISQTESGQLQTPEGLFTYTTVYPLAEGQKSSTGSGQAFTPSQSQINYQAYYWKVVSQVSADAFDLKSNKLLIELLYLYIGLVMAIGIGSWILAKASVNRQITEIELTKSQARLLELAERENLLKRCLSSHIRNSLELNTILSTAVAEVHKLLQIDRCQFLWCHIEDECIRFELSHEACRANLLSPVGYSPIEKVEILSQGIIQEKFLQLDNVLTDARLDSVSREFLLSLGLTSLLAVAIYTHSHRLGVLVCQQTKSAHIWSENEVELILGVADQLAIAIDQAELYNQSRAATEAATIQAEQLEKTLLQLQQTQAQLIQTEKMSSLGQLVAGIAHEINNPVNFIYGNLNHIKQDVAHLLEVIKLYQKADVIPTLELQAYLENIDLDFITEDLPKMIASMKMGSDRIRQIVISLRNFSRIEEAEMKSVNIHEGIESSLLILQHRLKEKSHKIEIKIIKEYGNLPKVECYPSQLNQVFMNLLNNAIDAIEALLVKLPLSINNQGQIVICTEMYDSKNISVKIKDNGVGMNEVVKKRIFDPFFTTKPVGKGTGLGLAISYQIIAEKHRGTIECLSEQGKGTEFWIKLPVQQNG</sequence>
<keyword evidence="14" id="KW-1185">Reference proteome</keyword>
<dbReference type="SUPFAM" id="SSF103190">
    <property type="entry name" value="Sensory domain-like"/>
    <property type="match status" value="2"/>
</dbReference>
<dbReference type="STRING" id="128403.WA1_11355"/>
<evidence type="ECO:0000256" key="1">
    <source>
        <dbReference type="ARBA" id="ARBA00000085"/>
    </source>
</evidence>
<keyword evidence="11" id="KW-0472">Membrane</keyword>
<evidence type="ECO:0000256" key="9">
    <source>
        <dbReference type="ARBA" id="ARBA00023012"/>
    </source>
</evidence>
<dbReference type="EC" id="2.7.13.3" evidence="3"/>
<organism evidence="13 14">
    <name type="scientific">Scytonema hofmannii PCC 7110</name>
    <dbReference type="NCBI Taxonomy" id="128403"/>
    <lineage>
        <taxon>Bacteria</taxon>
        <taxon>Bacillati</taxon>
        <taxon>Cyanobacteriota</taxon>
        <taxon>Cyanophyceae</taxon>
        <taxon>Nostocales</taxon>
        <taxon>Scytonemataceae</taxon>
        <taxon>Scytonema</taxon>
    </lineage>
</organism>
<dbReference type="InterPro" id="IPR048760">
    <property type="entry name" value="VP0354-like_sensor_dom"/>
</dbReference>
<dbReference type="InterPro" id="IPR029016">
    <property type="entry name" value="GAF-like_dom_sf"/>
</dbReference>
<keyword evidence="10" id="KW-0175">Coiled coil</keyword>
<evidence type="ECO:0000256" key="7">
    <source>
        <dbReference type="ARBA" id="ARBA00022777"/>
    </source>
</evidence>
<dbReference type="SMART" id="SM00387">
    <property type="entry name" value="HATPase_c"/>
    <property type="match status" value="1"/>
</dbReference>
<dbReference type="CDD" id="cd00082">
    <property type="entry name" value="HisKA"/>
    <property type="match status" value="1"/>
</dbReference>
<evidence type="ECO:0000256" key="8">
    <source>
        <dbReference type="ARBA" id="ARBA00022989"/>
    </source>
</evidence>
<evidence type="ECO:0000256" key="10">
    <source>
        <dbReference type="SAM" id="Coils"/>
    </source>
</evidence>
<feature type="coiled-coil region" evidence="10">
    <location>
        <begin position="553"/>
        <end position="583"/>
    </location>
</feature>
<keyword evidence="6 11" id="KW-0812">Transmembrane</keyword>
<keyword evidence="9" id="KW-0902">Two-component regulatory system</keyword>
<evidence type="ECO:0000256" key="4">
    <source>
        <dbReference type="ARBA" id="ARBA00022475"/>
    </source>
</evidence>
<dbReference type="PANTHER" id="PTHR43065">
    <property type="entry name" value="SENSOR HISTIDINE KINASE"/>
    <property type="match status" value="1"/>
</dbReference>
<dbReference type="InterPro" id="IPR036890">
    <property type="entry name" value="HATPase_C_sf"/>
</dbReference>
<dbReference type="SUPFAM" id="SSF55874">
    <property type="entry name" value="ATPase domain of HSP90 chaperone/DNA topoisomerase II/histidine kinase"/>
    <property type="match status" value="1"/>
</dbReference>
<evidence type="ECO:0000256" key="11">
    <source>
        <dbReference type="SAM" id="Phobius"/>
    </source>
</evidence>
<dbReference type="PRINTS" id="PR00344">
    <property type="entry name" value="BCTRLSENSOR"/>
</dbReference>
<dbReference type="AlphaFoldDB" id="A0A139XFF7"/>
<dbReference type="SUPFAM" id="SSF47384">
    <property type="entry name" value="Homodimeric domain of signal transducing histidine kinase"/>
    <property type="match status" value="1"/>
</dbReference>
<gene>
    <name evidence="13" type="ORF">WA1_11355</name>
</gene>
<dbReference type="SMART" id="SM00065">
    <property type="entry name" value="GAF"/>
    <property type="match status" value="1"/>
</dbReference>
<dbReference type="InterPro" id="IPR036097">
    <property type="entry name" value="HisK_dim/P_sf"/>
</dbReference>
<feature type="transmembrane region" description="Helical" evidence="11">
    <location>
        <begin position="336"/>
        <end position="354"/>
    </location>
</feature>
<feature type="domain" description="Histidine kinase" evidence="12">
    <location>
        <begin position="592"/>
        <end position="848"/>
    </location>
</feature>
<dbReference type="CDD" id="cd18773">
    <property type="entry name" value="PDC1_HK_sensor"/>
    <property type="match status" value="1"/>
</dbReference>
<protein>
    <recommendedName>
        <fullName evidence="3">histidine kinase</fullName>
        <ecNumber evidence="3">2.7.13.3</ecNumber>
    </recommendedName>
</protein>
<keyword evidence="7" id="KW-0418">Kinase</keyword>
<dbReference type="Proteomes" id="UP000076925">
    <property type="component" value="Unassembled WGS sequence"/>
</dbReference>